<protein>
    <submittedName>
        <fullName evidence="1">Polyglutamine-binding protein 1-like</fullName>
    </submittedName>
</protein>
<reference evidence="1 2" key="1">
    <citation type="journal article" date="2017" name="Gigascience">
        <title>Draft genome of the honey bee ectoparasitic mite, Tropilaelaps mercedesae, is shaped by the parasitic life history.</title>
        <authorList>
            <person name="Dong X."/>
            <person name="Armstrong S.D."/>
            <person name="Xia D."/>
            <person name="Makepeace B.L."/>
            <person name="Darby A.C."/>
            <person name="Kadowaki T."/>
        </authorList>
    </citation>
    <scope>NUCLEOTIDE SEQUENCE [LARGE SCALE GENOMIC DNA]</scope>
    <source>
        <strain evidence="1">Wuxi-XJTLU</strain>
    </source>
</reference>
<dbReference type="OrthoDB" id="42462at2759"/>
<evidence type="ECO:0000313" key="2">
    <source>
        <dbReference type="Proteomes" id="UP000192247"/>
    </source>
</evidence>
<dbReference type="STRING" id="418985.A0A1V9XNN6"/>
<keyword evidence="2" id="KW-1185">Reference proteome</keyword>
<proteinExistence type="predicted"/>
<sequence length="174" mass="19877">MPLPAALLARLTQRGLVKSTNDSDKHEHLTRDIPDVTAPAHILVTPQTDPVDEEEEVFAEDYDTAVSAAEIGPRLPRAFERARRAPYEPLGSPAPGCPNKWNAHHRCLVWCMKRWGNGNLLGNLIEGVSEEHPAMTRKRLRMLRKYPLPPKWMEEYDPGTGRFYYWHRDGKQVS</sequence>
<dbReference type="FunCoup" id="A0A1V9XNN6">
    <property type="interactions" value="113"/>
</dbReference>
<organism evidence="1 2">
    <name type="scientific">Tropilaelaps mercedesae</name>
    <dbReference type="NCBI Taxonomy" id="418985"/>
    <lineage>
        <taxon>Eukaryota</taxon>
        <taxon>Metazoa</taxon>
        <taxon>Ecdysozoa</taxon>
        <taxon>Arthropoda</taxon>
        <taxon>Chelicerata</taxon>
        <taxon>Arachnida</taxon>
        <taxon>Acari</taxon>
        <taxon>Parasitiformes</taxon>
        <taxon>Mesostigmata</taxon>
        <taxon>Gamasina</taxon>
        <taxon>Dermanyssoidea</taxon>
        <taxon>Laelapidae</taxon>
        <taxon>Tropilaelaps</taxon>
    </lineage>
</organism>
<dbReference type="SUPFAM" id="SSF51045">
    <property type="entry name" value="WW domain"/>
    <property type="match status" value="1"/>
</dbReference>
<dbReference type="Proteomes" id="UP000192247">
    <property type="component" value="Unassembled WGS sequence"/>
</dbReference>
<gene>
    <name evidence="1" type="ORF">BIW11_08656</name>
</gene>
<evidence type="ECO:0000313" key="1">
    <source>
        <dbReference type="EMBL" id="OQR75086.1"/>
    </source>
</evidence>
<accession>A0A1V9XNN6</accession>
<dbReference type="InterPro" id="IPR036020">
    <property type="entry name" value="WW_dom_sf"/>
</dbReference>
<name>A0A1V9XNN6_9ACAR</name>
<dbReference type="AlphaFoldDB" id="A0A1V9XNN6"/>
<dbReference type="EMBL" id="MNPL01006874">
    <property type="protein sequence ID" value="OQR75086.1"/>
    <property type="molecule type" value="Genomic_DNA"/>
</dbReference>
<dbReference type="InParanoid" id="A0A1V9XNN6"/>
<comment type="caution">
    <text evidence="1">The sequence shown here is derived from an EMBL/GenBank/DDBJ whole genome shotgun (WGS) entry which is preliminary data.</text>
</comment>